<dbReference type="EMBL" id="BGZK01000444">
    <property type="protein sequence ID" value="GBP43945.1"/>
    <property type="molecule type" value="Genomic_DNA"/>
</dbReference>
<reference evidence="1 2" key="1">
    <citation type="journal article" date="2019" name="Commun. Biol.">
        <title>The bagworm genome reveals a unique fibroin gene that provides high tensile strength.</title>
        <authorList>
            <person name="Kono N."/>
            <person name="Nakamura H."/>
            <person name="Ohtoshi R."/>
            <person name="Tomita M."/>
            <person name="Numata K."/>
            <person name="Arakawa K."/>
        </authorList>
    </citation>
    <scope>NUCLEOTIDE SEQUENCE [LARGE SCALE GENOMIC DNA]</scope>
</reference>
<organism evidence="1 2">
    <name type="scientific">Eumeta variegata</name>
    <name type="common">Bagworm moth</name>
    <name type="synonym">Eumeta japonica</name>
    <dbReference type="NCBI Taxonomy" id="151549"/>
    <lineage>
        <taxon>Eukaryota</taxon>
        <taxon>Metazoa</taxon>
        <taxon>Ecdysozoa</taxon>
        <taxon>Arthropoda</taxon>
        <taxon>Hexapoda</taxon>
        <taxon>Insecta</taxon>
        <taxon>Pterygota</taxon>
        <taxon>Neoptera</taxon>
        <taxon>Endopterygota</taxon>
        <taxon>Lepidoptera</taxon>
        <taxon>Glossata</taxon>
        <taxon>Ditrysia</taxon>
        <taxon>Tineoidea</taxon>
        <taxon>Psychidae</taxon>
        <taxon>Oiketicinae</taxon>
        <taxon>Eumeta</taxon>
    </lineage>
</organism>
<evidence type="ECO:0000313" key="2">
    <source>
        <dbReference type="Proteomes" id="UP000299102"/>
    </source>
</evidence>
<keyword evidence="2" id="KW-1185">Reference proteome</keyword>
<dbReference type="InterPro" id="IPR027417">
    <property type="entry name" value="P-loop_NTPase"/>
</dbReference>
<sequence>MYEGCDGGANPENGKTVTRRITSGDAREDLVVSDITWVNEVPDFWKTKMGLKHFKLGRDVVIITTPKAAKGLKEKLASQLEANANNKVRTMASVLVNDSGDRRAAID</sequence>
<dbReference type="AlphaFoldDB" id="A0A4C1W1L1"/>
<proteinExistence type="predicted"/>
<comment type="caution">
    <text evidence="1">The sequence shown here is derived from an EMBL/GenBank/DDBJ whole genome shotgun (WGS) entry which is preliminary data.</text>
</comment>
<dbReference type="Gene3D" id="3.40.50.300">
    <property type="entry name" value="P-loop containing nucleotide triphosphate hydrolases"/>
    <property type="match status" value="1"/>
</dbReference>
<name>A0A4C1W1L1_EUMVA</name>
<protein>
    <submittedName>
        <fullName evidence="1">Uncharacterized protein</fullName>
    </submittedName>
</protein>
<gene>
    <name evidence="1" type="ORF">EVAR_41802_1</name>
</gene>
<dbReference type="Proteomes" id="UP000299102">
    <property type="component" value="Unassembled WGS sequence"/>
</dbReference>
<accession>A0A4C1W1L1</accession>
<dbReference type="OrthoDB" id="9995375at2759"/>
<evidence type="ECO:0000313" key="1">
    <source>
        <dbReference type="EMBL" id="GBP43945.1"/>
    </source>
</evidence>